<name>A0A4V7IA98_BIBTR</name>
<accession>A0A4V7IA98</accession>
<gene>
    <name evidence="2" type="ORF">F542_11740</name>
</gene>
<dbReference type="EMBL" id="CP006954">
    <property type="protein sequence ID" value="AHG81892.1"/>
    <property type="molecule type" value="Genomic_DNA"/>
</dbReference>
<protein>
    <submittedName>
        <fullName evidence="2">Uncharacterized protein</fullName>
    </submittedName>
</protein>
<dbReference type="Proteomes" id="UP000019091">
    <property type="component" value="Chromosome"/>
</dbReference>
<reference evidence="2 3" key="1">
    <citation type="journal article" date="2014" name="Genome Announc.">
        <title>Complete Closed Genome Sequences of Three Bibersteinia trehalosi Nasopharyngeal Isolates from Cattle with Shipping Fever.</title>
        <authorList>
            <person name="Harhay G.P."/>
            <person name="McVey D.S."/>
            <person name="Koren S."/>
            <person name="Phillippy A.M."/>
            <person name="Bono J."/>
            <person name="Harhay D.M."/>
            <person name="Clawson M.L."/>
            <person name="Heaton M.P."/>
            <person name="Chitko-McKown C.G."/>
            <person name="Korlach J."/>
            <person name="Smith T.P."/>
        </authorList>
    </citation>
    <scope>NUCLEOTIDE SEQUENCE [LARGE SCALE GENOMIC DNA]</scope>
    <source>
        <strain evidence="2 3">USDA-ARS-USMARC-188</strain>
    </source>
</reference>
<keyword evidence="1" id="KW-0472">Membrane</keyword>
<dbReference type="AlphaFoldDB" id="A0A4V7IA98"/>
<dbReference type="KEGG" id="btre:F542_11740"/>
<organism evidence="2 3">
    <name type="scientific">Bibersteinia trehalosi USDA-ARS-USMARC-188</name>
    <dbReference type="NCBI Taxonomy" id="1263829"/>
    <lineage>
        <taxon>Bacteria</taxon>
        <taxon>Pseudomonadati</taxon>
        <taxon>Pseudomonadota</taxon>
        <taxon>Gammaproteobacteria</taxon>
        <taxon>Pasteurellales</taxon>
        <taxon>Pasteurellaceae</taxon>
        <taxon>Bibersteinia</taxon>
    </lineage>
</organism>
<evidence type="ECO:0000256" key="1">
    <source>
        <dbReference type="SAM" id="Phobius"/>
    </source>
</evidence>
<evidence type="ECO:0000313" key="2">
    <source>
        <dbReference type="EMBL" id="AHG81892.1"/>
    </source>
</evidence>
<feature type="transmembrane region" description="Helical" evidence="1">
    <location>
        <begin position="28"/>
        <end position="46"/>
    </location>
</feature>
<keyword evidence="1" id="KW-1133">Transmembrane helix</keyword>
<proteinExistence type="predicted"/>
<keyword evidence="1" id="KW-0812">Transmembrane</keyword>
<feature type="transmembrane region" description="Helical" evidence="1">
    <location>
        <begin position="58"/>
        <end position="81"/>
    </location>
</feature>
<sequence length="126" mass="14534">MKYELEKEMKEIFKALENVKGMKSKSNVISPVLWIYFSTLVSFISYSSFSKNPNQLIIVWLLIFLSGLILTVIIMFVVLIFKYPDLLRSEMYLIRKSLIDKGILGDENTLNQDMASQHSDSEGDND</sequence>
<evidence type="ECO:0000313" key="3">
    <source>
        <dbReference type="Proteomes" id="UP000019091"/>
    </source>
</evidence>